<dbReference type="EMBL" id="BOMI01000037">
    <property type="protein sequence ID" value="GID73739.1"/>
    <property type="molecule type" value="Genomic_DNA"/>
</dbReference>
<accession>A0ABQ3Y175</accession>
<protein>
    <recommendedName>
        <fullName evidence="1">Helicase HerA central domain-containing protein</fullName>
    </recommendedName>
</protein>
<dbReference type="Proteomes" id="UP000609879">
    <property type="component" value="Unassembled WGS sequence"/>
</dbReference>
<gene>
    <name evidence="2" type="ORF">Ade02nite_23800</name>
</gene>
<dbReference type="InterPro" id="IPR008571">
    <property type="entry name" value="HerA-like"/>
</dbReference>
<keyword evidence="3" id="KW-1185">Reference proteome</keyword>
<dbReference type="SUPFAM" id="SSF52540">
    <property type="entry name" value="P-loop containing nucleoside triphosphate hydrolases"/>
    <property type="match status" value="1"/>
</dbReference>
<comment type="caution">
    <text evidence="2">The sequence shown here is derived from an EMBL/GenBank/DDBJ whole genome shotgun (WGS) entry which is preliminary data.</text>
</comment>
<dbReference type="InterPro" id="IPR027417">
    <property type="entry name" value="P-loop_NTPase"/>
</dbReference>
<dbReference type="Gene3D" id="3.40.50.300">
    <property type="entry name" value="P-loop containing nucleotide triphosphate hydrolases"/>
    <property type="match status" value="2"/>
</dbReference>
<organism evidence="2 3">
    <name type="scientific">Paractinoplanes deccanensis</name>
    <dbReference type="NCBI Taxonomy" id="113561"/>
    <lineage>
        <taxon>Bacteria</taxon>
        <taxon>Bacillati</taxon>
        <taxon>Actinomycetota</taxon>
        <taxon>Actinomycetes</taxon>
        <taxon>Micromonosporales</taxon>
        <taxon>Micromonosporaceae</taxon>
        <taxon>Paractinoplanes</taxon>
    </lineage>
</organism>
<proteinExistence type="predicted"/>
<dbReference type="InterPro" id="IPR002789">
    <property type="entry name" value="HerA_central"/>
</dbReference>
<dbReference type="PANTHER" id="PTHR42957:SF1">
    <property type="entry name" value="HELICASE MJ1565-RELATED"/>
    <property type="match status" value="1"/>
</dbReference>
<evidence type="ECO:0000313" key="2">
    <source>
        <dbReference type="EMBL" id="GID73739.1"/>
    </source>
</evidence>
<reference evidence="2 3" key="1">
    <citation type="submission" date="2021-01" db="EMBL/GenBank/DDBJ databases">
        <title>Whole genome shotgun sequence of Actinoplanes deccanensis NBRC 13994.</title>
        <authorList>
            <person name="Komaki H."/>
            <person name="Tamura T."/>
        </authorList>
    </citation>
    <scope>NUCLEOTIDE SEQUENCE [LARGE SCALE GENOMIC DNA]</scope>
    <source>
        <strain evidence="2 3">NBRC 13994</strain>
    </source>
</reference>
<evidence type="ECO:0000313" key="3">
    <source>
        <dbReference type="Proteomes" id="UP000609879"/>
    </source>
</evidence>
<evidence type="ECO:0000259" key="1">
    <source>
        <dbReference type="Pfam" id="PF01935"/>
    </source>
</evidence>
<dbReference type="Pfam" id="PF01935">
    <property type="entry name" value="DUF87"/>
    <property type="match status" value="1"/>
</dbReference>
<sequence length="702" mass="77684">MTMLSGIAGAASAGGNPLTWLLDGASRLGGIYHLGYDRATVITDDLVKRDAGGVPRNGFLLAAATKPTKETNAPLDEEEVILLRVRSTAALPNEAELVATRLAAMRDADIRDKTPSEVMDNLTSSQTQLSAFECDVLGTFYADTVARRPFIQWGADIDNVYAGARYFVYLPSAEVLSFVASYPERTEQEIAESATPSLIELGTVRFASTRRRATAAKMDAVPVKVRVTDFISRKTAVLGMTRVGKSNTNKTICTAVFEHAARTKVKIGQLIFDPQGEYANVNDQDKTGLRLLGTGSDLVHIYKMRPDAKTGQEFPLAVNFFDTDELPMVWEFVQNSLADVTTAYANAFKTAAIFDPDRTDFPSGPAGDKEFYDELGKAQRARLAFYALLSKADFPPPPRGFSLLFKINKPLREAFEQVRPQHIRVVNERQGLCAVDSPVAAKRLMDWLSARIDEVVTGRVPAQYASLDLQSWQNCDAFMNILTVYDAKVGSVVLNKIRLLTDFHDPTSTGDLADRVWADLKEGRMVIIDLSIGSDQVIKMLSERLVVRLIDKANDRFRSNQPAVPIQIVVEEAHNLFDRDKSGKSKVQDDPWVRLAKEAAKYEMGLVYATQEVTSIDKRILSNTSNWVVAHLNSDNETRELAHYYDFGVFADGLRKAEDKGYARVKTFSGKYIVPVQIAKFDHDMINRARAAAGLPAISVED</sequence>
<dbReference type="PANTHER" id="PTHR42957">
    <property type="entry name" value="HELICASE MJ1565-RELATED"/>
    <property type="match status" value="1"/>
</dbReference>
<name>A0ABQ3Y175_9ACTN</name>
<feature type="domain" description="Helicase HerA central" evidence="1">
    <location>
        <begin position="217"/>
        <end position="326"/>
    </location>
</feature>